<comment type="caution">
    <text evidence="3">The sequence shown here is derived from an EMBL/GenBank/DDBJ whole genome shotgun (WGS) entry which is preliminary data.</text>
</comment>
<feature type="region of interest" description="Disordered" evidence="1">
    <location>
        <begin position="98"/>
        <end position="120"/>
    </location>
</feature>
<protein>
    <submittedName>
        <fullName evidence="3">Quinol monooxygenase YgiN</fullName>
    </submittedName>
</protein>
<evidence type="ECO:0000259" key="2">
    <source>
        <dbReference type="PROSITE" id="PS51725"/>
    </source>
</evidence>
<dbReference type="PROSITE" id="PS51725">
    <property type="entry name" value="ABM"/>
    <property type="match status" value="1"/>
</dbReference>
<evidence type="ECO:0000313" key="3">
    <source>
        <dbReference type="EMBL" id="RKQ86798.1"/>
    </source>
</evidence>
<reference evidence="3 4" key="1">
    <citation type="submission" date="2018-10" db="EMBL/GenBank/DDBJ databases">
        <title>Genomic Encyclopedia of Archaeal and Bacterial Type Strains, Phase II (KMG-II): from individual species to whole genera.</title>
        <authorList>
            <person name="Goeker M."/>
        </authorList>
    </citation>
    <scope>NUCLEOTIDE SEQUENCE [LARGE SCALE GENOMIC DNA]</scope>
    <source>
        <strain evidence="3 4">DSM 14954</strain>
    </source>
</reference>
<dbReference type="InterPro" id="IPR007138">
    <property type="entry name" value="ABM_dom"/>
</dbReference>
<dbReference type="PANTHER" id="PTHR33336">
    <property type="entry name" value="QUINOL MONOOXYGENASE YGIN-RELATED"/>
    <property type="match status" value="1"/>
</dbReference>
<dbReference type="Gene3D" id="3.30.70.100">
    <property type="match status" value="1"/>
</dbReference>
<keyword evidence="3" id="KW-0503">Monooxygenase</keyword>
<dbReference type="OrthoDB" id="287932at2"/>
<dbReference type="SUPFAM" id="SSF54909">
    <property type="entry name" value="Dimeric alpha+beta barrel"/>
    <property type="match status" value="1"/>
</dbReference>
<name>A0A660L045_9ACTN</name>
<gene>
    <name evidence="3" type="ORF">C8N24_4813</name>
</gene>
<dbReference type="GO" id="GO:0004497">
    <property type="term" value="F:monooxygenase activity"/>
    <property type="evidence" value="ECO:0007669"/>
    <property type="project" value="UniProtKB-KW"/>
</dbReference>
<dbReference type="Proteomes" id="UP000278962">
    <property type="component" value="Unassembled WGS sequence"/>
</dbReference>
<keyword evidence="3" id="KW-0560">Oxidoreductase</keyword>
<dbReference type="PANTHER" id="PTHR33336:SF3">
    <property type="entry name" value="ABM DOMAIN-CONTAINING PROTEIN"/>
    <property type="match status" value="1"/>
</dbReference>
<dbReference type="InterPro" id="IPR011008">
    <property type="entry name" value="Dimeric_a/b-barrel"/>
</dbReference>
<dbReference type="InterPro" id="IPR050744">
    <property type="entry name" value="AI-2_Isomerase_LsrG"/>
</dbReference>
<accession>A0A660L045</accession>
<dbReference type="AlphaFoldDB" id="A0A660L045"/>
<sequence>MAYDPPVPESVLAITRIHGLAGRRDELRALMQATERAVAQEAGCRTYRFAAMLDDPDEYVHVQEWADEAAWVAHQRSTAFRDYQQALFDLLARPSDMEVHRGATRSRPEPSGLPDPRALD</sequence>
<proteinExistence type="predicted"/>
<evidence type="ECO:0000256" key="1">
    <source>
        <dbReference type="SAM" id="MobiDB-lite"/>
    </source>
</evidence>
<evidence type="ECO:0000313" key="4">
    <source>
        <dbReference type="Proteomes" id="UP000278962"/>
    </source>
</evidence>
<keyword evidence="4" id="KW-1185">Reference proteome</keyword>
<feature type="domain" description="ABM" evidence="2">
    <location>
        <begin position="11"/>
        <end position="99"/>
    </location>
</feature>
<dbReference type="Pfam" id="PF03992">
    <property type="entry name" value="ABM"/>
    <property type="match status" value="1"/>
</dbReference>
<dbReference type="EMBL" id="RBIL01000002">
    <property type="protein sequence ID" value="RKQ86798.1"/>
    <property type="molecule type" value="Genomic_DNA"/>
</dbReference>
<organism evidence="3 4">
    <name type="scientific">Solirubrobacter pauli</name>
    <dbReference type="NCBI Taxonomy" id="166793"/>
    <lineage>
        <taxon>Bacteria</taxon>
        <taxon>Bacillati</taxon>
        <taxon>Actinomycetota</taxon>
        <taxon>Thermoleophilia</taxon>
        <taxon>Solirubrobacterales</taxon>
        <taxon>Solirubrobacteraceae</taxon>
        <taxon>Solirubrobacter</taxon>
    </lineage>
</organism>